<dbReference type="Gene3D" id="3.40.190.10">
    <property type="entry name" value="Periplasmic binding protein-like II"/>
    <property type="match status" value="2"/>
</dbReference>
<evidence type="ECO:0000313" key="5">
    <source>
        <dbReference type="Proteomes" id="UP000266206"/>
    </source>
</evidence>
<dbReference type="RefSeq" id="WP_119442490.1">
    <property type="nucleotide sequence ID" value="NZ_CP170494.1"/>
</dbReference>
<gene>
    <name evidence="3" type="ORF">CJO09_11595</name>
    <name evidence="4" type="ORF">CJP73_03495</name>
</gene>
<dbReference type="Proteomes" id="UP000266483">
    <property type="component" value="Unassembled WGS sequence"/>
</dbReference>
<dbReference type="EMBL" id="NQYH01000001">
    <property type="protein sequence ID" value="RIY42508.1"/>
    <property type="molecule type" value="Genomic_DNA"/>
</dbReference>
<dbReference type="AlphaFoldDB" id="A0A3A1YZA8"/>
<keyword evidence="6" id="KW-1185">Reference proteome</keyword>
<reference evidence="5 6" key="1">
    <citation type="submission" date="2017-08" db="EMBL/GenBank/DDBJ databases">
        <title>Pusillimonas indicus sp. nov., a member of the family Alcaligenaceae isolated from surface seawater.</title>
        <authorList>
            <person name="Li J."/>
        </authorList>
    </citation>
    <scope>NUCLEOTIDE SEQUENCE [LARGE SCALE GENOMIC DNA]</scope>
    <source>
        <strain evidence="3 6">17-4A</strain>
        <strain evidence="4 5">L52-1-41</strain>
    </source>
</reference>
<accession>A0A3A1YZA8</accession>
<comment type="caution">
    <text evidence="4">The sequence shown here is derived from an EMBL/GenBank/DDBJ whole genome shotgun (WGS) entry which is preliminary data.</text>
</comment>
<dbReference type="EMBL" id="NQOU01000004">
    <property type="protein sequence ID" value="RII82531.1"/>
    <property type="molecule type" value="Genomic_DNA"/>
</dbReference>
<dbReference type="OrthoDB" id="571173at2"/>
<dbReference type="PANTHER" id="PTHR35936">
    <property type="entry name" value="MEMBRANE-BOUND LYTIC MUREIN TRANSGLYCOSYLASE F"/>
    <property type="match status" value="1"/>
</dbReference>
<dbReference type="Pfam" id="PF00497">
    <property type="entry name" value="SBP_bac_3"/>
    <property type="match status" value="1"/>
</dbReference>
<name>A0A3A1YZA8_9BURK</name>
<evidence type="ECO:0000256" key="1">
    <source>
        <dbReference type="ARBA" id="ARBA00022729"/>
    </source>
</evidence>
<dbReference type="CDD" id="cd13623">
    <property type="entry name" value="PBP2_AA_hypothetical"/>
    <property type="match status" value="1"/>
</dbReference>
<protein>
    <submittedName>
        <fullName evidence="4">ABC transporter substrate-binding protein</fullName>
    </submittedName>
</protein>
<feature type="domain" description="Solute-binding protein family 3/N-terminal" evidence="2">
    <location>
        <begin position="25"/>
        <end position="244"/>
    </location>
</feature>
<keyword evidence="1" id="KW-0732">Signal</keyword>
<organism evidence="4 5">
    <name type="scientific">Neopusillimonas maritima</name>
    <dbReference type="NCBI Taxonomy" id="2026239"/>
    <lineage>
        <taxon>Bacteria</taxon>
        <taxon>Pseudomonadati</taxon>
        <taxon>Pseudomonadota</taxon>
        <taxon>Betaproteobacteria</taxon>
        <taxon>Burkholderiales</taxon>
        <taxon>Alcaligenaceae</taxon>
        <taxon>Neopusillimonas</taxon>
    </lineage>
</organism>
<dbReference type="SUPFAM" id="SSF53850">
    <property type="entry name" value="Periplasmic binding protein-like II"/>
    <property type="match status" value="1"/>
</dbReference>
<evidence type="ECO:0000259" key="2">
    <source>
        <dbReference type="SMART" id="SM00062"/>
    </source>
</evidence>
<dbReference type="PANTHER" id="PTHR35936:SF17">
    <property type="entry name" value="ARGININE-BINDING EXTRACELLULAR PROTEIN ARTP"/>
    <property type="match status" value="1"/>
</dbReference>
<proteinExistence type="predicted"/>
<dbReference type="SMART" id="SM00062">
    <property type="entry name" value="PBPb"/>
    <property type="match status" value="1"/>
</dbReference>
<dbReference type="InterPro" id="IPR001638">
    <property type="entry name" value="Solute-binding_3/MltF_N"/>
</dbReference>
<sequence>MNSNQHEPDWKADPDAIQELAPKGRIRAAINYGNPVLAKRLPEGKAGGVSADLARGLAQRVGLEVEFVSFDTAGKVADTAQDDVWDIAFLAIDPKRAETIAYTAPYVLIEGTYMVREDSPIKTIEDVDQEGVTVAVGKGAAYDLFLSRTLKNAEIVRYPLSEDAIERFDADGISTVAGVRQPLNTHAGQFPGYRVLEGRFTVIEQAMGCPKGRDKAAALVRRYLEFAKASGMVADGLQRSGEGDATVAPAAQA</sequence>
<evidence type="ECO:0000313" key="6">
    <source>
        <dbReference type="Proteomes" id="UP000266483"/>
    </source>
</evidence>
<dbReference type="Proteomes" id="UP000266206">
    <property type="component" value="Unassembled WGS sequence"/>
</dbReference>
<evidence type="ECO:0000313" key="4">
    <source>
        <dbReference type="EMBL" id="RIY42508.1"/>
    </source>
</evidence>
<evidence type="ECO:0000313" key="3">
    <source>
        <dbReference type="EMBL" id="RII82531.1"/>
    </source>
</evidence>